<dbReference type="GO" id="GO:0003861">
    <property type="term" value="F:3-isopropylmalate dehydratase activity"/>
    <property type="evidence" value="ECO:0007669"/>
    <property type="project" value="InterPro"/>
</dbReference>
<keyword evidence="8" id="KW-1185">Reference proteome</keyword>
<dbReference type="AlphaFoldDB" id="A0A7G6E6C3"/>
<dbReference type="SUPFAM" id="SSF53732">
    <property type="entry name" value="Aconitase iron-sulfur domain"/>
    <property type="match status" value="1"/>
</dbReference>
<dbReference type="PRINTS" id="PR00415">
    <property type="entry name" value="ACONITASE"/>
</dbReference>
<dbReference type="Pfam" id="PF00330">
    <property type="entry name" value="Aconitase"/>
    <property type="match status" value="1"/>
</dbReference>
<evidence type="ECO:0000256" key="2">
    <source>
        <dbReference type="ARBA" id="ARBA00022723"/>
    </source>
</evidence>
<organism evidence="7 8">
    <name type="scientific">Thermanaerosceptrum fracticalcis</name>
    <dbReference type="NCBI Taxonomy" id="1712410"/>
    <lineage>
        <taxon>Bacteria</taxon>
        <taxon>Bacillati</taxon>
        <taxon>Bacillota</taxon>
        <taxon>Clostridia</taxon>
        <taxon>Eubacteriales</taxon>
        <taxon>Peptococcaceae</taxon>
        <taxon>Thermanaerosceptrum</taxon>
    </lineage>
</organism>
<evidence type="ECO:0000313" key="8">
    <source>
        <dbReference type="Proteomes" id="UP000515847"/>
    </source>
</evidence>
<dbReference type="KEGG" id="tfr:BR63_15905"/>
<sequence length="430" mass="45831">MRIGGINLGQTIIQKILAKSAGLESVVPGQIIDAQVNTAMIHDNTGPVVIEHFHKLPKRKVWDPEKIVITFDHHPTNTNMSVAENHLMIKKFAEEFNIKYTYSGGDGISHTLLAENKHILPGQVLVGTDSHTNALGALGCFATGIGATEMVGVFVRGKLWFNVPVTVKIEINGVPPFGVEVKDLALKIISLFGPQGVNYKAVEFTGESIERLSIPERLTLCAMSTEMGAKCAVVPADEITAHYLGMELTDFAPYRSDEDARYEGIVHIDLSGLCPQVAVPDLPTNATDISNLSGENIRIDQATISSCAGGNLYDLEIAAKVVKGRKVAKGVRFYVVPASKRILEEAVDKGIITTLLEAGAVIGVPGCGTCGAHYIGSLAKDEVCISSTTRNMKGRMGAGGKIYLAGSATVAASAVTGKLTDPRELLEGRI</sequence>
<protein>
    <submittedName>
        <fullName evidence="7">Homoaconitate hydratase family protein</fullName>
    </submittedName>
</protein>
<dbReference type="Gene3D" id="3.30.499.10">
    <property type="entry name" value="Aconitase, domain 3"/>
    <property type="match status" value="2"/>
</dbReference>
<keyword evidence="2" id="KW-0479">Metal-binding</keyword>
<dbReference type="GO" id="GO:0046872">
    <property type="term" value="F:metal ion binding"/>
    <property type="evidence" value="ECO:0007669"/>
    <property type="project" value="UniProtKB-KW"/>
</dbReference>
<evidence type="ECO:0000256" key="4">
    <source>
        <dbReference type="ARBA" id="ARBA00023014"/>
    </source>
</evidence>
<dbReference type="InterPro" id="IPR015931">
    <property type="entry name" value="Acnase/IPM_dHydase_lsu_aba_1/3"/>
</dbReference>
<dbReference type="GO" id="GO:0051539">
    <property type="term" value="F:4 iron, 4 sulfur cluster binding"/>
    <property type="evidence" value="ECO:0007669"/>
    <property type="project" value="UniProtKB-KW"/>
</dbReference>
<dbReference type="NCBIfam" id="TIGR01343">
    <property type="entry name" value="hacA_fam"/>
    <property type="match status" value="1"/>
</dbReference>
<dbReference type="InterPro" id="IPR011826">
    <property type="entry name" value="HAcnase/IPMdehydase_lsu_prok"/>
</dbReference>
<dbReference type="GO" id="GO:0009098">
    <property type="term" value="P:L-leucine biosynthetic process"/>
    <property type="evidence" value="ECO:0007669"/>
    <property type="project" value="InterPro"/>
</dbReference>
<dbReference type="InterPro" id="IPR036008">
    <property type="entry name" value="Aconitase_4Fe-4S_dom"/>
</dbReference>
<dbReference type="PANTHER" id="PTHR43822">
    <property type="entry name" value="HOMOACONITASE, MITOCHONDRIAL-RELATED"/>
    <property type="match status" value="1"/>
</dbReference>
<dbReference type="Proteomes" id="UP000515847">
    <property type="component" value="Chromosome"/>
</dbReference>
<dbReference type="NCBIfam" id="TIGR02086">
    <property type="entry name" value="IPMI_arch"/>
    <property type="match status" value="1"/>
</dbReference>
<gene>
    <name evidence="7" type="ORF">BR63_15905</name>
</gene>
<dbReference type="InterPro" id="IPR050067">
    <property type="entry name" value="IPM_dehydratase_rel_enz"/>
</dbReference>
<dbReference type="InterPro" id="IPR001030">
    <property type="entry name" value="Acoase/IPM_deHydtase_lsu_aba"/>
</dbReference>
<evidence type="ECO:0000313" key="7">
    <source>
        <dbReference type="EMBL" id="QNB47627.1"/>
    </source>
</evidence>
<keyword evidence="3" id="KW-0408">Iron</keyword>
<dbReference type="NCBIfam" id="NF001614">
    <property type="entry name" value="PRK00402.1"/>
    <property type="match status" value="1"/>
</dbReference>
<keyword evidence="4" id="KW-0411">Iron-sulfur</keyword>
<reference evidence="7 8" key="1">
    <citation type="journal article" date="2019" name="Front. Microbiol.">
        <title>Thermoanaerosceptrum fracticalcis gen. nov. sp. nov., a Novel Fumarate-Fermenting Microorganism From a Deep Fractured Carbonate Aquifer of the US Great Basin.</title>
        <authorList>
            <person name="Hamilton-Brehm S.D."/>
            <person name="Stewart L.E."/>
            <person name="Zavarin M."/>
            <person name="Caldwell M."/>
            <person name="Lawson P.A."/>
            <person name="Onstott T.C."/>
            <person name="Grzymski J."/>
            <person name="Neveux I."/>
            <person name="Lollar B.S."/>
            <person name="Russell C.E."/>
            <person name="Moser D.P."/>
        </authorList>
    </citation>
    <scope>NUCLEOTIDE SEQUENCE [LARGE SCALE GENOMIC DNA]</scope>
    <source>
        <strain evidence="7 8">DRI-13</strain>
    </source>
</reference>
<name>A0A7G6E6C3_THEFR</name>
<dbReference type="InterPro" id="IPR006251">
    <property type="entry name" value="Homoacnase/IPMdehydase_lsu"/>
</dbReference>
<evidence type="ECO:0000256" key="1">
    <source>
        <dbReference type="ARBA" id="ARBA00022485"/>
    </source>
</evidence>
<feature type="domain" description="Aconitase/3-isopropylmalate dehydratase large subunit alpha/beta/alpha" evidence="6">
    <location>
        <begin position="34"/>
        <end position="417"/>
    </location>
</feature>
<evidence type="ECO:0000259" key="6">
    <source>
        <dbReference type="Pfam" id="PF00330"/>
    </source>
</evidence>
<evidence type="ECO:0000256" key="5">
    <source>
        <dbReference type="ARBA" id="ARBA00023239"/>
    </source>
</evidence>
<dbReference type="PANTHER" id="PTHR43822:SF2">
    <property type="entry name" value="HOMOACONITASE, MITOCHONDRIAL"/>
    <property type="match status" value="1"/>
</dbReference>
<evidence type="ECO:0000256" key="3">
    <source>
        <dbReference type="ARBA" id="ARBA00023004"/>
    </source>
</evidence>
<proteinExistence type="predicted"/>
<dbReference type="EMBL" id="CP045798">
    <property type="protein sequence ID" value="QNB47627.1"/>
    <property type="molecule type" value="Genomic_DNA"/>
</dbReference>
<accession>A0A7G6E6C3</accession>
<keyword evidence="5" id="KW-0456">Lyase</keyword>
<keyword evidence="1" id="KW-0004">4Fe-4S</keyword>